<comment type="caution">
    <text evidence="8">The sequence shown here is derived from an EMBL/GenBank/DDBJ whole genome shotgun (WGS) entry which is preliminary data.</text>
</comment>
<protein>
    <submittedName>
        <fullName evidence="8">Integral membrane protein</fullName>
    </submittedName>
</protein>
<evidence type="ECO:0000313" key="9">
    <source>
        <dbReference type="Proteomes" id="UP000005064"/>
    </source>
</evidence>
<keyword evidence="4 6" id="KW-0472">Membrane</keyword>
<evidence type="ECO:0000259" key="7">
    <source>
        <dbReference type="Pfam" id="PF02656"/>
    </source>
</evidence>
<dbReference type="RefSeq" id="WP_006552270.1">
    <property type="nucleotide sequence ID" value="NZ_AHBW01000040.1"/>
</dbReference>
<dbReference type="Proteomes" id="UP000005064">
    <property type="component" value="Unassembled WGS sequence"/>
</dbReference>
<dbReference type="EMBL" id="AHBW01000040">
    <property type="protein sequence ID" value="EHK83428.1"/>
    <property type="molecule type" value="Genomic_DNA"/>
</dbReference>
<accession>H0JRL6</accession>
<evidence type="ECO:0000256" key="1">
    <source>
        <dbReference type="ARBA" id="ARBA00004127"/>
    </source>
</evidence>
<organism evidence="8 9">
    <name type="scientific">Rhodococcus pyridinivorans AK37</name>
    <dbReference type="NCBI Taxonomy" id="1114960"/>
    <lineage>
        <taxon>Bacteria</taxon>
        <taxon>Bacillati</taxon>
        <taxon>Actinomycetota</taxon>
        <taxon>Actinomycetes</taxon>
        <taxon>Mycobacteriales</taxon>
        <taxon>Nocardiaceae</taxon>
        <taxon>Rhodococcus</taxon>
    </lineage>
</organism>
<keyword evidence="3 6" id="KW-1133">Transmembrane helix</keyword>
<evidence type="ECO:0000256" key="2">
    <source>
        <dbReference type="ARBA" id="ARBA00022692"/>
    </source>
</evidence>
<dbReference type="InterPro" id="IPR003807">
    <property type="entry name" value="DUF202"/>
</dbReference>
<feature type="region of interest" description="Disordered" evidence="5">
    <location>
        <begin position="1"/>
        <end position="22"/>
    </location>
</feature>
<evidence type="ECO:0000256" key="3">
    <source>
        <dbReference type="ARBA" id="ARBA00022989"/>
    </source>
</evidence>
<feature type="compositionally biased region" description="Basic residues" evidence="5">
    <location>
        <begin position="7"/>
        <end position="18"/>
    </location>
</feature>
<feature type="transmembrane region" description="Helical" evidence="6">
    <location>
        <begin position="38"/>
        <end position="58"/>
    </location>
</feature>
<sequence>METSGGRRPKALHGWRPKALRDGTDPDPRFTLANERTFLAWVRTALGVIAAAVALETFAGGIVSEGLRTVLACALLGFAAVLTVFALIRWHRVEHAMRTGRALPVPWVAYLLAVALGVSGVVLAVAIAR</sequence>
<dbReference type="AlphaFoldDB" id="H0JRL6"/>
<evidence type="ECO:0000256" key="5">
    <source>
        <dbReference type="SAM" id="MobiDB-lite"/>
    </source>
</evidence>
<proteinExistence type="predicted"/>
<feature type="transmembrane region" description="Helical" evidence="6">
    <location>
        <begin position="108"/>
        <end position="128"/>
    </location>
</feature>
<evidence type="ECO:0000256" key="4">
    <source>
        <dbReference type="ARBA" id="ARBA00023136"/>
    </source>
</evidence>
<name>H0JRL6_9NOCA</name>
<keyword evidence="2 6" id="KW-0812">Transmembrane</keyword>
<feature type="transmembrane region" description="Helical" evidence="6">
    <location>
        <begin position="70"/>
        <end position="88"/>
    </location>
</feature>
<dbReference type="Pfam" id="PF02656">
    <property type="entry name" value="DUF202"/>
    <property type="match status" value="1"/>
</dbReference>
<comment type="subcellular location">
    <subcellularLocation>
        <location evidence="1">Endomembrane system</location>
        <topology evidence="1">Multi-pass membrane protein</topology>
    </subcellularLocation>
</comment>
<dbReference type="GO" id="GO:0012505">
    <property type="term" value="C:endomembrane system"/>
    <property type="evidence" value="ECO:0007669"/>
    <property type="project" value="UniProtKB-SubCell"/>
</dbReference>
<dbReference type="PATRIC" id="fig|1114960.4.peg.2348"/>
<evidence type="ECO:0000256" key="6">
    <source>
        <dbReference type="SAM" id="Phobius"/>
    </source>
</evidence>
<evidence type="ECO:0000313" key="8">
    <source>
        <dbReference type="EMBL" id="EHK83428.1"/>
    </source>
</evidence>
<reference evidence="8 9" key="1">
    <citation type="submission" date="2011-12" db="EMBL/GenBank/DDBJ databases">
        <authorList>
            <person name="Kriszt B."/>
            <person name="Tancsics A."/>
            <person name="Cserhati M."/>
            <person name="Toth A."/>
            <person name="Nagy I."/>
            <person name="Horvath B."/>
            <person name="Tamura T."/>
            <person name="Kukolya J."/>
            <person name="Szoboszlay S."/>
        </authorList>
    </citation>
    <scope>NUCLEOTIDE SEQUENCE [LARGE SCALE GENOMIC DNA]</scope>
    <source>
        <strain evidence="8 9">AK37</strain>
    </source>
</reference>
<feature type="domain" description="DUF202" evidence="7">
    <location>
        <begin position="29"/>
        <end position="96"/>
    </location>
</feature>
<gene>
    <name evidence="8" type="ORF">AK37_11536</name>
</gene>